<organism evidence="2 3">
    <name type="scientific">Eumeta variegata</name>
    <name type="common">Bagworm moth</name>
    <name type="synonym">Eumeta japonica</name>
    <dbReference type="NCBI Taxonomy" id="151549"/>
    <lineage>
        <taxon>Eukaryota</taxon>
        <taxon>Metazoa</taxon>
        <taxon>Ecdysozoa</taxon>
        <taxon>Arthropoda</taxon>
        <taxon>Hexapoda</taxon>
        <taxon>Insecta</taxon>
        <taxon>Pterygota</taxon>
        <taxon>Neoptera</taxon>
        <taxon>Endopterygota</taxon>
        <taxon>Lepidoptera</taxon>
        <taxon>Glossata</taxon>
        <taxon>Ditrysia</taxon>
        <taxon>Tineoidea</taxon>
        <taxon>Psychidae</taxon>
        <taxon>Oiketicinae</taxon>
        <taxon>Eumeta</taxon>
    </lineage>
</organism>
<name>A0A4C1U749_EUMVA</name>
<comment type="caution">
    <text evidence="2">The sequence shown here is derived from an EMBL/GenBank/DDBJ whole genome shotgun (WGS) entry which is preliminary data.</text>
</comment>
<accession>A0A4C1U749</accession>
<reference evidence="2 3" key="1">
    <citation type="journal article" date="2019" name="Commun. Biol.">
        <title>The bagworm genome reveals a unique fibroin gene that provides high tensile strength.</title>
        <authorList>
            <person name="Kono N."/>
            <person name="Nakamura H."/>
            <person name="Ohtoshi R."/>
            <person name="Tomita M."/>
            <person name="Numata K."/>
            <person name="Arakawa K."/>
        </authorList>
    </citation>
    <scope>NUCLEOTIDE SEQUENCE [LARGE SCALE GENOMIC DNA]</scope>
</reference>
<feature type="compositionally biased region" description="Gly residues" evidence="1">
    <location>
        <begin position="86"/>
        <end position="95"/>
    </location>
</feature>
<protein>
    <submittedName>
        <fullName evidence="2">Uncharacterized protein</fullName>
    </submittedName>
</protein>
<sequence>MGGCPRLDFCHVFVDVCEPFDLSDGSSVELRWPGSENLSSFGSHTVETVRGSSTPSFLRVQVRDGGLIFLPQARASSRRGYDPDGSSGGPLTGGP</sequence>
<gene>
    <name evidence="2" type="ORF">EVAR_10650_1</name>
</gene>
<proteinExistence type="predicted"/>
<dbReference type="AlphaFoldDB" id="A0A4C1U749"/>
<evidence type="ECO:0000313" key="3">
    <source>
        <dbReference type="Proteomes" id="UP000299102"/>
    </source>
</evidence>
<evidence type="ECO:0000313" key="2">
    <source>
        <dbReference type="EMBL" id="GBP22141.1"/>
    </source>
</evidence>
<dbReference type="Proteomes" id="UP000299102">
    <property type="component" value="Unassembled WGS sequence"/>
</dbReference>
<feature type="region of interest" description="Disordered" evidence="1">
    <location>
        <begin position="74"/>
        <end position="95"/>
    </location>
</feature>
<dbReference type="EMBL" id="BGZK01000137">
    <property type="protein sequence ID" value="GBP22141.1"/>
    <property type="molecule type" value="Genomic_DNA"/>
</dbReference>
<evidence type="ECO:0000256" key="1">
    <source>
        <dbReference type="SAM" id="MobiDB-lite"/>
    </source>
</evidence>
<keyword evidence="3" id="KW-1185">Reference proteome</keyword>